<dbReference type="Gene3D" id="1.20.1270.60">
    <property type="entry name" value="Arfaptin homology (AH) domain/BAR domain"/>
    <property type="match status" value="1"/>
</dbReference>
<evidence type="ECO:0000313" key="19">
    <source>
        <dbReference type="Proteomes" id="UP000596902"/>
    </source>
</evidence>
<dbReference type="Gene3D" id="2.60.120.200">
    <property type="match status" value="1"/>
</dbReference>
<dbReference type="SUPFAM" id="SSF103657">
    <property type="entry name" value="BAR/IMD domain-like"/>
    <property type="match status" value="1"/>
</dbReference>
<dbReference type="InterPro" id="IPR013320">
    <property type="entry name" value="ConA-like_dom_sf"/>
</dbReference>
<dbReference type="InterPro" id="IPR029069">
    <property type="entry name" value="HotDog_dom_sf"/>
</dbReference>
<dbReference type="Pfam" id="PF04616">
    <property type="entry name" value="Glyco_hydro_43"/>
    <property type="match status" value="1"/>
</dbReference>
<keyword evidence="11" id="KW-0333">Golgi apparatus</keyword>
<dbReference type="FunFam" id="3.30.1520.10:FF:000013">
    <property type="entry name" value="Putative Sorting nexin 3"/>
    <property type="match status" value="1"/>
</dbReference>
<evidence type="ECO:0000256" key="2">
    <source>
        <dbReference type="ARBA" id="ARBA00004496"/>
    </source>
</evidence>
<dbReference type="EMBL" id="JAAABM010000005">
    <property type="protein sequence ID" value="KAF7677417.1"/>
    <property type="molecule type" value="Genomic_DNA"/>
</dbReference>
<dbReference type="RefSeq" id="XP_038787595.1">
    <property type="nucleotide sequence ID" value="XM_038929323.1"/>
</dbReference>
<comment type="similarity">
    <text evidence="4">Belongs to the glycosyl hydrolase 43 family.</text>
</comment>
<proteinExistence type="inferred from homology"/>
<dbReference type="InterPro" id="IPR035803">
    <property type="entry name" value="BAR_Vps5"/>
</dbReference>
<evidence type="ECO:0000313" key="18">
    <source>
        <dbReference type="EMBL" id="KAF7677417.1"/>
    </source>
</evidence>
<evidence type="ECO:0000256" key="10">
    <source>
        <dbReference type="ARBA" id="ARBA00022927"/>
    </source>
</evidence>
<dbReference type="GO" id="GO:0004553">
    <property type="term" value="F:hydrolase activity, hydrolyzing O-glycosyl compounds"/>
    <property type="evidence" value="ECO:0007669"/>
    <property type="project" value="InterPro"/>
</dbReference>
<feature type="coiled-coil region" evidence="15">
    <location>
        <begin position="594"/>
        <end position="621"/>
    </location>
</feature>
<evidence type="ECO:0000256" key="12">
    <source>
        <dbReference type="ARBA" id="ARBA00023136"/>
    </source>
</evidence>
<dbReference type="PANTHER" id="PTHR10555:SF170">
    <property type="entry name" value="FI18122P1"/>
    <property type="match status" value="1"/>
</dbReference>
<feature type="compositionally biased region" description="Low complexity" evidence="16">
    <location>
        <begin position="165"/>
        <end position="192"/>
    </location>
</feature>
<dbReference type="InterPro" id="IPR006710">
    <property type="entry name" value="Glyco_hydro_43"/>
</dbReference>
<dbReference type="GO" id="GO:0035091">
    <property type="term" value="F:phosphatidylinositol binding"/>
    <property type="evidence" value="ECO:0007669"/>
    <property type="project" value="InterPro"/>
</dbReference>
<dbReference type="InterPro" id="IPR036871">
    <property type="entry name" value="PX_dom_sf"/>
</dbReference>
<dbReference type="Pfam" id="PF09325">
    <property type="entry name" value="Vps5"/>
    <property type="match status" value="1"/>
</dbReference>
<evidence type="ECO:0000256" key="3">
    <source>
        <dbReference type="ARBA" id="ARBA00004555"/>
    </source>
</evidence>
<keyword evidence="13" id="KW-0326">Glycosidase</keyword>
<dbReference type="Pfam" id="PF00787">
    <property type="entry name" value="PX"/>
    <property type="match status" value="1"/>
</dbReference>
<feature type="region of interest" description="Disordered" evidence="16">
    <location>
        <begin position="685"/>
        <end position="706"/>
    </location>
</feature>
<comment type="similarity">
    <text evidence="5">Belongs to the sorting nexin family.</text>
</comment>
<dbReference type="InterPro" id="IPR023296">
    <property type="entry name" value="Glyco_hydro_beta-prop_sf"/>
</dbReference>
<dbReference type="GO" id="GO:0045053">
    <property type="term" value="P:protein retention in Golgi apparatus"/>
    <property type="evidence" value="ECO:0007669"/>
    <property type="project" value="TreeGrafter"/>
</dbReference>
<dbReference type="SUPFAM" id="SSF54637">
    <property type="entry name" value="Thioesterase/thiol ester dehydrase-isomerase"/>
    <property type="match status" value="1"/>
</dbReference>
<dbReference type="InterPro" id="IPR001683">
    <property type="entry name" value="PX_dom"/>
</dbReference>
<comment type="subcellular location">
    <subcellularLocation>
        <location evidence="2">Cytoplasm</location>
    </subcellularLocation>
    <subcellularLocation>
        <location evidence="3">Golgi apparatus</location>
    </subcellularLocation>
    <subcellularLocation>
        <location evidence="1">Membrane</location>
        <topology evidence="1">Peripheral membrane protein</topology>
        <orientation evidence="1">Cytoplasmic side</orientation>
    </subcellularLocation>
</comment>
<dbReference type="SUPFAM" id="SSF49899">
    <property type="entry name" value="Concanavalin A-like lectins/glucanases"/>
    <property type="match status" value="1"/>
</dbReference>
<dbReference type="GO" id="GO:0042147">
    <property type="term" value="P:retrograde transport, endosome to Golgi"/>
    <property type="evidence" value="ECO:0007669"/>
    <property type="project" value="TreeGrafter"/>
</dbReference>
<evidence type="ECO:0000256" key="15">
    <source>
        <dbReference type="SAM" id="Coils"/>
    </source>
</evidence>
<keyword evidence="6" id="KW-0813">Transport</keyword>
<evidence type="ECO:0000256" key="9">
    <source>
        <dbReference type="ARBA" id="ARBA00022801"/>
    </source>
</evidence>
<evidence type="ECO:0000259" key="17">
    <source>
        <dbReference type="PROSITE" id="PS50195"/>
    </source>
</evidence>
<evidence type="ECO:0000256" key="7">
    <source>
        <dbReference type="ARBA" id="ARBA00022490"/>
    </source>
</evidence>
<dbReference type="SUPFAM" id="SSF64268">
    <property type="entry name" value="PX domain"/>
    <property type="match status" value="1"/>
</dbReference>
<dbReference type="AlphaFoldDB" id="A0A8H7B8N1"/>
<organism evidence="18 19">
    <name type="scientific">Alternaria burnsii</name>
    <dbReference type="NCBI Taxonomy" id="1187904"/>
    <lineage>
        <taxon>Eukaryota</taxon>
        <taxon>Fungi</taxon>
        <taxon>Dikarya</taxon>
        <taxon>Ascomycota</taxon>
        <taxon>Pezizomycotina</taxon>
        <taxon>Dothideomycetes</taxon>
        <taxon>Pleosporomycetidae</taxon>
        <taxon>Pleosporales</taxon>
        <taxon>Pleosporineae</taxon>
        <taxon>Pleosporaceae</taxon>
        <taxon>Alternaria</taxon>
        <taxon>Alternaria sect. Alternaria</taxon>
    </lineage>
</organism>
<evidence type="ECO:0000256" key="11">
    <source>
        <dbReference type="ARBA" id="ARBA00023034"/>
    </source>
</evidence>
<evidence type="ECO:0000256" key="6">
    <source>
        <dbReference type="ARBA" id="ARBA00022448"/>
    </source>
</evidence>
<evidence type="ECO:0000256" key="8">
    <source>
        <dbReference type="ARBA" id="ARBA00022553"/>
    </source>
</evidence>
<feature type="compositionally biased region" description="Polar residues" evidence="16">
    <location>
        <begin position="286"/>
        <end position="302"/>
    </location>
</feature>
<comment type="caution">
    <text evidence="18">The sequence shown here is derived from an EMBL/GenBank/DDBJ whole genome shotgun (WGS) entry which is preliminary data.</text>
</comment>
<dbReference type="InterPro" id="IPR015404">
    <property type="entry name" value="Vps5_C"/>
</dbReference>
<dbReference type="GO" id="GO:0005768">
    <property type="term" value="C:endosome"/>
    <property type="evidence" value="ECO:0007669"/>
    <property type="project" value="TreeGrafter"/>
</dbReference>
<dbReference type="Gene3D" id="3.30.1520.10">
    <property type="entry name" value="Phox-like domain"/>
    <property type="match status" value="1"/>
</dbReference>
<feature type="region of interest" description="Disordered" evidence="16">
    <location>
        <begin position="126"/>
        <end position="304"/>
    </location>
</feature>
<dbReference type="PANTHER" id="PTHR10555">
    <property type="entry name" value="SORTING NEXIN"/>
    <property type="match status" value="1"/>
</dbReference>
<dbReference type="Pfam" id="PF17851">
    <property type="entry name" value="GH43_C2"/>
    <property type="match status" value="1"/>
</dbReference>
<evidence type="ECO:0000256" key="1">
    <source>
        <dbReference type="ARBA" id="ARBA00004287"/>
    </source>
</evidence>
<dbReference type="GeneID" id="62202501"/>
<dbReference type="GO" id="GO:0005829">
    <property type="term" value="C:cytosol"/>
    <property type="evidence" value="ECO:0007669"/>
    <property type="project" value="GOC"/>
</dbReference>
<dbReference type="FunFam" id="1.20.1270.60:FF:000022">
    <property type="entry name" value="Sorting nexin 3 protein"/>
    <property type="match status" value="1"/>
</dbReference>
<keyword evidence="8" id="KW-0597">Phosphoprotein</keyword>
<dbReference type="Proteomes" id="UP000596902">
    <property type="component" value="Unassembled WGS sequence"/>
</dbReference>
<dbReference type="GO" id="GO:0005975">
    <property type="term" value="P:carbohydrate metabolic process"/>
    <property type="evidence" value="ECO:0007669"/>
    <property type="project" value="InterPro"/>
</dbReference>
<keyword evidence="19" id="KW-1185">Reference proteome</keyword>
<protein>
    <submittedName>
        <fullName evidence="18">Glycoside hydrolase family 43 protein</fullName>
    </submittedName>
</protein>
<keyword evidence="10" id="KW-0653">Protein transport</keyword>
<evidence type="ECO:0000256" key="14">
    <source>
        <dbReference type="PIRSR" id="PIRSR606710-2"/>
    </source>
</evidence>
<feature type="compositionally biased region" description="Low complexity" evidence="16">
    <location>
        <begin position="145"/>
        <end position="155"/>
    </location>
</feature>
<feature type="domain" description="PX" evidence="17">
    <location>
        <begin position="308"/>
        <end position="424"/>
    </location>
</feature>
<keyword evidence="15" id="KW-0175">Coiled coil</keyword>
<dbReference type="Gene3D" id="2.115.10.20">
    <property type="entry name" value="Glycosyl hydrolase domain, family 43"/>
    <property type="match status" value="1"/>
</dbReference>
<dbReference type="PROSITE" id="PS50195">
    <property type="entry name" value="PX"/>
    <property type="match status" value="1"/>
</dbReference>
<sequence length="1233" mass="136666">MGSLARKHSAKIVESGGDDDLSPFQKVQHWGHDAILGRILKLESVTFAPTSGNPHNSRNVISFTVPRQLCNAAGSLHGGAVALIFDITTSMAITPSNPAPMHSCHEHAASYYYTCDFHSTHPRTQPTVAPMDLGDEESSPWGDVPSRSSPAPSASKVEQNDTLDTDSPAPSAKPSADPAPTAASAPRSPAGRGPRRRQYGLQSTKLEAVDDPLGPLGAPSPTTGTEIAPPAPPQKEAAASRITRPAPGGASTPSLRGMMDSVDLDDDNDEQQPSSHGARIPPPVQAPSSTAPQRQTQPSVSVEQAAKPSFAISVGDPHKVGDLTSSHTEYAVSTKTTSKGYRKPEFTVSRRYRDFLWLYTQLHNNNPGVIIPPPPEKQAVGRFEADFVESRRSALERMLNKAAAHPVLQHDSDLKLFLESEAFSMDIKNKERKDPGLTESKGMFGSMLSGSSGKFVEHDDWFHDRRIYLDALEAQLKALLKATDAVVTQRKGLAEACGDFSASLHSLSAVELSPSLSTPLDSLSDIQIRIRELYERQAQQDILTMGIVIDEYIRLIGSVKTAFQQRQKAYHSWHSAEQELQKRKTNQDKLLRQGRSQQDRLNQLSADVADAERKVHQARLLFDDMGRLMRSELERFEREKVEDFKSGVETFLESALIEIWETFLMQLDTDEGDIFVPPAGVVASANADQTTSHDSANNQDSERREAGNESLVAIMPLVRNPILPGFNADPSVLRVGNDDLANWELLCRPLNRKSQLDMRGDPDSCGVWAPCLTHDGGKFWLVYTDVKRKDGSFKDTPNYIVTADRIEGPWSDPVYINSSGFDPSLFHDDDGTKWFVNMLQDHRRRPRFFAGIRLQQYDAEAKKLVGPCKTIFPGTDLALVEGPHLYKRNGWYYLLTAEGGTAYEHACTLARSRDIWGPYELHPQKYILTSKDAPLASLQRAGHGDIVDTPEGKTYLVHLTGRPTTQARRCVLGRETAIQEAYWDKDDWLYVKNGPVPSLHVELPAQRDDSSYWSEQRYLFDGSDGIHKDFQWLRTPEPERIFSTKNGLHLVGREAIGSWFEQALVARRQTHFSYDAETVVSFSPDDERTYAGLAAYYCRFNFFYLTVTADSDGQRELLILSSEASWPDGNLKLPLADPVPLPQEGKVRLALSIRGKELRFRYALEGQADLTDIGPVYDASILSDECGGHQAHGSFTGAFVGMAASDINGTEKVASFDYFLYTPVKHSTDRYDM</sequence>
<dbReference type="GO" id="GO:0005794">
    <property type="term" value="C:Golgi apparatus"/>
    <property type="evidence" value="ECO:0007669"/>
    <property type="project" value="UniProtKB-SubCell"/>
</dbReference>
<dbReference type="GO" id="GO:0015031">
    <property type="term" value="P:protein transport"/>
    <property type="evidence" value="ECO:0007669"/>
    <property type="project" value="UniProtKB-KW"/>
</dbReference>
<dbReference type="CDD" id="cd07627">
    <property type="entry name" value="BAR_Vps5p"/>
    <property type="match status" value="1"/>
</dbReference>
<dbReference type="SUPFAM" id="SSF75005">
    <property type="entry name" value="Arabinanase/levansucrase/invertase"/>
    <property type="match status" value="1"/>
</dbReference>
<evidence type="ECO:0000256" key="4">
    <source>
        <dbReference type="ARBA" id="ARBA00009865"/>
    </source>
</evidence>
<dbReference type="InterPro" id="IPR027267">
    <property type="entry name" value="AH/BAR_dom_sf"/>
</dbReference>
<feature type="compositionally biased region" description="Polar residues" evidence="16">
    <location>
        <begin position="686"/>
        <end position="699"/>
    </location>
</feature>
<reference evidence="18" key="2">
    <citation type="submission" date="2020-08" db="EMBL/GenBank/DDBJ databases">
        <title>Draft Genome Sequence of Cumin Blight Pathogen Alternaria burnsii.</title>
        <authorList>
            <person name="Feng Z."/>
        </authorList>
    </citation>
    <scope>NUCLEOTIDE SEQUENCE</scope>
    <source>
        <strain evidence="18">CBS107.38</strain>
    </source>
</reference>
<keyword evidence="9 18" id="KW-0378">Hydrolase</keyword>
<dbReference type="Gene3D" id="3.10.129.10">
    <property type="entry name" value="Hotdog Thioesterase"/>
    <property type="match status" value="1"/>
</dbReference>
<keyword evidence="12" id="KW-0472">Membrane</keyword>
<evidence type="ECO:0000256" key="13">
    <source>
        <dbReference type="ARBA" id="ARBA00023295"/>
    </source>
</evidence>
<evidence type="ECO:0000256" key="5">
    <source>
        <dbReference type="ARBA" id="ARBA00010883"/>
    </source>
</evidence>
<accession>A0A8H7B8N1</accession>
<dbReference type="InterPro" id="IPR037868">
    <property type="entry name" value="PX_Vps5"/>
</dbReference>
<keyword evidence="7" id="KW-0963">Cytoplasm</keyword>
<evidence type="ECO:0000256" key="16">
    <source>
        <dbReference type="SAM" id="MobiDB-lite"/>
    </source>
</evidence>
<name>A0A8H7B8N1_9PLEO</name>
<dbReference type="InterPro" id="IPR041542">
    <property type="entry name" value="GH43_C2"/>
</dbReference>
<reference evidence="18" key="1">
    <citation type="submission" date="2020-01" db="EMBL/GenBank/DDBJ databases">
        <authorList>
            <person name="Feng Z.H.Z."/>
        </authorList>
    </citation>
    <scope>NUCLEOTIDE SEQUENCE</scope>
    <source>
        <strain evidence="18">CBS107.38</strain>
    </source>
</reference>
<dbReference type="SMART" id="SM00312">
    <property type="entry name" value="PX"/>
    <property type="match status" value="1"/>
</dbReference>
<dbReference type="GO" id="GO:0030904">
    <property type="term" value="C:retromer complex"/>
    <property type="evidence" value="ECO:0007669"/>
    <property type="project" value="UniProtKB-ARBA"/>
</dbReference>
<dbReference type="CDD" id="cd09000">
    <property type="entry name" value="GH43_SXA-like"/>
    <property type="match status" value="1"/>
</dbReference>
<gene>
    <name evidence="18" type="ORF">GT037_004276</name>
</gene>
<dbReference type="CDD" id="cd06861">
    <property type="entry name" value="PX_Vps5p"/>
    <property type="match status" value="1"/>
</dbReference>
<feature type="site" description="Important for catalytic activity, responsible for pKa modulation of the active site Glu and correct orientation of both the proton donor and substrate" evidence="14">
    <location>
        <position position="822"/>
    </location>
</feature>